<dbReference type="Pfam" id="PF03168">
    <property type="entry name" value="LEA_2"/>
    <property type="match status" value="1"/>
</dbReference>
<evidence type="ECO:0000259" key="7">
    <source>
        <dbReference type="Pfam" id="PF03168"/>
    </source>
</evidence>
<keyword evidence="3 6" id="KW-1133">Transmembrane helix</keyword>
<accession>A0ABR2CVD6</accession>
<dbReference type="PANTHER" id="PTHR31234">
    <property type="entry name" value="LATE EMBRYOGENESIS ABUNDANT (LEA) HYDROXYPROLINE-RICH GLYCOPROTEIN FAMILY"/>
    <property type="match status" value="1"/>
</dbReference>
<evidence type="ECO:0000256" key="6">
    <source>
        <dbReference type="SAM" id="Phobius"/>
    </source>
</evidence>
<dbReference type="Proteomes" id="UP001472677">
    <property type="component" value="Unassembled WGS sequence"/>
</dbReference>
<keyword evidence="2 6" id="KW-0812">Transmembrane</keyword>
<sequence>MAKLSETRLIQKSKTTRKKQVNSLVLAASDLKPPPESLTLTTMSVSEGGLRLSSIPYTPLPPNPHQRNVVVSSLHGHLPSQNDRCLSRGVTFAGILLLLSAAALFLYPSKPSLKLARVRLNRVGVKPSPKITLDLSFSLTVLVRNRDLFSLEYEKLVVWVGYRGKELGVVKSEGGQVVARGSSYVKATLDLNGLVVVHDVVYLIQDWAKGVIPFDTSTMVDGVVGVFPLKFPFKMNQASPKQAEAKSGMDEAEEREPYDPQNFDNGFACMG</sequence>
<evidence type="ECO:0000256" key="5">
    <source>
        <dbReference type="SAM" id="MobiDB-lite"/>
    </source>
</evidence>
<dbReference type="InterPro" id="IPR044839">
    <property type="entry name" value="NDR1-like"/>
</dbReference>
<feature type="domain" description="Late embryogenesis abundant protein LEA-2 subgroup" evidence="7">
    <location>
        <begin position="140"/>
        <end position="225"/>
    </location>
</feature>
<evidence type="ECO:0000256" key="1">
    <source>
        <dbReference type="ARBA" id="ARBA00004167"/>
    </source>
</evidence>
<dbReference type="SUPFAM" id="SSF117070">
    <property type="entry name" value="LEA14-like"/>
    <property type="match status" value="1"/>
</dbReference>
<evidence type="ECO:0000313" key="9">
    <source>
        <dbReference type="Proteomes" id="UP001472677"/>
    </source>
</evidence>
<protein>
    <recommendedName>
        <fullName evidence="7">Late embryogenesis abundant protein LEA-2 subgroup domain-containing protein</fullName>
    </recommendedName>
</protein>
<proteinExistence type="predicted"/>
<reference evidence="8 9" key="1">
    <citation type="journal article" date="2024" name="G3 (Bethesda)">
        <title>Genome assembly of Hibiscus sabdariffa L. provides insights into metabolisms of medicinal natural products.</title>
        <authorList>
            <person name="Kim T."/>
        </authorList>
    </citation>
    <scope>NUCLEOTIDE SEQUENCE [LARGE SCALE GENOMIC DNA]</scope>
    <source>
        <strain evidence="8">TK-2024</strain>
        <tissue evidence="8">Old leaves</tissue>
    </source>
</reference>
<organism evidence="8 9">
    <name type="scientific">Hibiscus sabdariffa</name>
    <name type="common">roselle</name>
    <dbReference type="NCBI Taxonomy" id="183260"/>
    <lineage>
        <taxon>Eukaryota</taxon>
        <taxon>Viridiplantae</taxon>
        <taxon>Streptophyta</taxon>
        <taxon>Embryophyta</taxon>
        <taxon>Tracheophyta</taxon>
        <taxon>Spermatophyta</taxon>
        <taxon>Magnoliopsida</taxon>
        <taxon>eudicotyledons</taxon>
        <taxon>Gunneridae</taxon>
        <taxon>Pentapetalae</taxon>
        <taxon>rosids</taxon>
        <taxon>malvids</taxon>
        <taxon>Malvales</taxon>
        <taxon>Malvaceae</taxon>
        <taxon>Malvoideae</taxon>
        <taxon>Hibiscus</taxon>
    </lineage>
</organism>
<feature type="region of interest" description="Disordered" evidence="5">
    <location>
        <begin position="242"/>
        <end position="271"/>
    </location>
</feature>
<dbReference type="InterPro" id="IPR004864">
    <property type="entry name" value="LEA_2"/>
</dbReference>
<feature type="transmembrane region" description="Helical" evidence="6">
    <location>
        <begin position="89"/>
        <end position="107"/>
    </location>
</feature>
<comment type="caution">
    <text evidence="8">The sequence shown here is derived from an EMBL/GenBank/DDBJ whole genome shotgun (WGS) entry which is preliminary data.</text>
</comment>
<keyword evidence="9" id="KW-1185">Reference proteome</keyword>
<dbReference type="EMBL" id="JBBPBM010000043">
    <property type="protein sequence ID" value="KAK8523140.1"/>
    <property type="molecule type" value="Genomic_DNA"/>
</dbReference>
<comment type="subcellular location">
    <subcellularLocation>
        <location evidence="1">Membrane</location>
        <topology evidence="1">Single-pass membrane protein</topology>
    </subcellularLocation>
</comment>
<evidence type="ECO:0000256" key="3">
    <source>
        <dbReference type="ARBA" id="ARBA00022989"/>
    </source>
</evidence>
<evidence type="ECO:0000256" key="4">
    <source>
        <dbReference type="ARBA" id="ARBA00023136"/>
    </source>
</evidence>
<gene>
    <name evidence="8" type="ORF">V6N12_047671</name>
</gene>
<dbReference type="PANTHER" id="PTHR31234:SF4">
    <property type="entry name" value="EXPRESSED PROTEIN"/>
    <property type="match status" value="1"/>
</dbReference>
<evidence type="ECO:0000313" key="8">
    <source>
        <dbReference type="EMBL" id="KAK8523140.1"/>
    </source>
</evidence>
<keyword evidence="4 6" id="KW-0472">Membrane</keyword>
<name>A0ABR2CVD6_9ROSI</name>
<evidence type="ECO:0000256" key="2">
    <source>
        <dbReference type="ARBA" id="ARBA00022692"/>
    </source>
</evidence>